<accession>A0ABU8B5Q0</accession>
<feature type="signal peptide" evidence="1">
    <location>
        <begin position="1"/>
        <end position="25"/>
    </location>
</feature>
<dbReference type="Pfam" id="PF06411">
    <property type="entry name" value="HdeA"/>
    <property type="match status" value="1"/>
</dbReference>
<gene>
    <name evidence="2" type="ORF">V1286_001371</name>
</gene>
<evidence type="ECO:0000256" key="1">
    <source>
        <dbReference type="SAM" id="SignalP"/>
    </source>
</evidence>
<proteinExistence type="predicted"/>
<keyword evidence="3" id="KW-1185">Reference proteome</keyword>
<evidence type="ECO:0000313" key="2">
    <source>
        <dbReference type="EMBL" id="MEH2553842.1"/>
    </source>
</evidence>
<dbReference type="EMBL" id="JAZHRV010000001">
    <property type="protein sequence ID" value="MEH2553842.1"/>
    <property type="molecule type" value="Genomic_DNA"/>
</dbReference>
<comment type="caution">
    <text evidence="2">The sequence shown here is derived from an EMBL/GenBank/DDBJ whole genome shotgun (WGS) entry which is preliminary data.</text>
</comment>
<protein>
    <recommendedName>
        <fullName evidence="4">HdeA/HdeB family protein</fullName>
    </recommendedName>
</protein>
<dbReference type="Proteomes" id="UP001364224">
    <property type="component" value="Unassembled WGS sequence"/>
</dbReference>
<evidence type="ECO:0008006" key="4">
    <source>
        <dbReference type="Google" id="ProtNLM"/>
    </source>
</evidence>
<evidence type="ECO:0000313" key="3">
    <source>
        <dbReference type="Proteomes" id="UP001364224"/>
    </source>
</evidence>
<reference evidence="2 3" key="1">
    <citation type="submission" date="2024-02" db="EMBL/GenBank/DDBJ databases">
        <title>Adaptive strategies in a cosmopolitan and abundant soil bacterium.</title>
        <authorList>
            <person name="Carini P."/>
        </authorList>
    </citation>
    <scope>NUCLEOTIDE SEQUENCE [LARGE SCALE GENOMIC DNA]</scope>
    <source>
        <strain evidence="2 3">AZCC 1608</strain>
    </source>
</reference>
<name>A0ABU8B5Q0_9BRAD</name>
<feature type="chain" id="PRO_5047220921" description="HdeA/HdeB family protein" evidence="1">
    <location>
        <begin position="26"/>
        <end position="122"/>
    </location>
</feature>
<keyword evidence="1" id="KW-0732">Signal</keyword>
<sequence length="122" mass="13655">MERKMYRALIFATILSATAIPVARAQVDLSTYADANGFLNVQKLTCAQLAGTWQGDADRLTAWYSGWYNGLARKHYMDIVKSKEAEHEIIVYCKANPGQLIIEAVAVVFKDMRAKLGIEMKP</sequence>
<dbReference type="InterPro" id="IPR010486">
    <property type="entry name" value="HNS-dep_expression_A/B"/>
</dbReference>
<organism evidence="2 3">
    <name type="scientific">Bradyrhizobium algeriense</name>
    <dbReference type="NCBI Taxonomy" id="634784"/>
    <lineage>
        <taxon>Bacteria</taxon>
        <taxon>Pseudomonadati</taxon>
        <taxon>Pseudomonadota</taxon>
        <taxon>Alphaproteobacteria</taxon>
        <taxon>Hyphomicrobiales</taxon>
        <taxon>Nitrobacteraceae</taxon>
        <taxon>Bradyrhizobium</taxon>
    </lineage>
</organism>